<accession>A0ABS4MCM5</accession>
<protein>
    <submittedName>
        <fullName evidence="2">Transcriptional regulator with XRE-family HTH domain</fullName>
    </submittedName>
</protein>
<proteinExistence type="predicted"/>
<dbReference type="Proteomes" id="UP001519292">
    <property type="component" value="Unassembled WGS sequence"/>
</dbReference>
<sequence length="112" mass="13089">MIEFERTKELAKKRKMSLLEVNDKAGLGKRSIYNWKNRKPGIMALIAVARVLHTSVDYLSGETDDPIPHNQESIRLEDDLPHSYRGYPVPERYLNIVRDLMEHDIQERENQG</sequence>
<dbReference type="RefSeq" id="WP_209686176.1">
    <property type="nucleotide sequence ID" value="NZ_JAGGLU010000002.1"/>
</dbReference>
<dbReference type="PROSITE" id="PS50943">
    <property type="entry name" value="HTH_CROC1"/>
    <property type="match status" value="1"/>
</dbReference>
<comment type="caution">
    <text evidence="2">The sequence shown here is derived from an EMBL/GenBank/DDBJ whole genome shotgun (WGS) entry which is preliminary data.</text>
</comment>
<feature type="domain" description="HTH cro/C1-type" evidence="1">
    <location>
        <begin position="8"/>
        <end position="59"/>
    </location>
</feature>
<organism evidence="2 3">
    <name type="scientific">Lactobacillus colini</name>
    <dbReference type="NCBI Taxonomy" id="1819254"/>
    <lineage>
        <taxon>Bacteria</taxon>
        <taxon>Bacillati</taxon>
        <taxon>Bacillota</taxon>
        <taxon>Bacilli</taxon>
        <taxon>Lactobacillales</taxon>
        <taxon>Lactobacillaceae</taxon>
        <taxon>Lactobacillus</taxon>
    </lineage>
</organism>
<dbReference type="Gene3D" id="1.10.260.40">
    <property type="entry name" value="lambda repressor-like DNA-binding domains"/>
    <property type="match status" value="1"/>
</dbReference>
<gene>
    <name evidence="2" type="ORF">J2Z60_000599</name>
</gene>
<dbReference type="InterPro" id="IPR001387">
    <property type="entry name" value="Cro/C1-type_HTH"/>
</dbReference>
<evidence type="ECO:0000259" key="1">
    <source>
        <dbReference type="PROSITE" id="PS50943"/>
    </source>
</evidence>
<reference evidence="2 3" key="1">
    <citation type="submission" date="2021-03" db="EMBL/GenBank/DDBJ databases">
        <title>Genomic Encyclopedia of Type Strains, Phase IV (KMG-IV): sequencing the most valuable type-strain genomes for metagenomic binning, comparative biology and taxonomic classification.</title>
        <authorList>
            <person name="Goeker M."/>
        </authorList>
    </citation>
    <scope>NUCLEOTIDE SEQUENCE [LARGE SCALE GENOMIC DNA]</scope>
    <source>
        <strain evidence="2 3">DSM 101872</strain>
    </source>
</reference>
<name>A0ABS4MCM5_9LACO</name>
<dbReference type="InterPro" id="IPR010982">
    <property type="entry name" value="Lambda_DNA-bd_dom_sf"/>
</dbReference>
<evidence type="ECO:0000313" key="3">
    <source>
        <dbReference type="Proteomes" id="UP001519292"/>
    </source>
</evidence>
<evidence type="ECO:0000313" key="2">
    <source>
        <dbReference type="EMBL" id="MBP2057435.1"/>
    </source>
</evidence>
<dbReference type="SUPFAM" id="SSF47413">
    <property type="entry name" value="lambda repressor-like DNA-binding domains"/>
    <property type="match status" value="1"/>
</dbReference>
<keyword evidence="3" id="KW-1185">Reference proteome</keyword>
<dbReference type="EMBL" id="JAGGLU010000002">
    <property type="protein sequence ID" value="MBP2057435.1"/>
    <property type="molecule type" value="Genomic_DNA"/>
</dbReference>